<organism evidence="2 3">
    <name type="scientific">Hephaestia caeni</name>
    <dbReference type="NCBI Taxonomy" id="645617"/>
    <lineage>
        <taxon>Bacteria</taxon>
        <taxon>Pseudomonadati</taxon>
        <taxon>Pseudomonadota</taxon>
        <taxon>Alphaproteobacteria</taxon>
        <taxon>Sphingomonadales</taxon>
        <taxon>Sphingomonadaceae</taxon>
        <taxon>Hephaestia</taxon>
    </lineage>
</organism>
<dbReference type="AlphaFoldDB" id="A0A397NRN5"/>
<evidence type="ECO:0000313" key="3">
    <source>
        <dbReference type="Proteomes" id="UP000266568"/>
    </source>
</evidence>
<evidence type="ECO:0000256" key="1">
    <source>
        <dbReference type="SAM" id="MobiDB-lite"/>
    </source>
</evidence>
<proteinExistence type="predicted"/>
<accession>A0A397NRN5</accession>
<feature type="compositionally biased region" description="Low complexity" evidence="1">
    <location>
        <begin position="115"/>
        <end position="130"/>
    </location>
</feature>
<dbReference type="InterPro" id="IPR027587">
    <property type="entry name" value="TrbK"/>
</dbReference>
<evidence type="ECO:0000313" key="2">
    <source>
        <dbReference type="EMBL" id="RIA37415.1"/>
    </source>
</evidence>
<dbReference type="OrthoDB" id="9815800at2"/>
<comment type="caution">
    <text evidence="2">The sequence shown here is derived from an EMBL/GenBank/DDBJ whole genome shotgun (WGS) entry which is preliminary data.</text>
</comment>
<protein>
    <submittedName>
        <fullName evidence="2">Conjugative transfer region protein TrbK</fullName>
    </submittedName>
</protein>
<sequence length="130" mass="13587">MSRSAKIAGVALAAGILLATAIVIAVDDRPAEKAPPRIEAIGADPLRAELDRCRTLTMPDAGCEAAWEDHRRRFLGRDPADRQTDTATAMSAPDNGLDAEPSSEPVTDPLTEIPAIAADKAATSASELGR</sequence>
<name>A0A397NRN5_9SPHN</name>
<dbReference type="Pfam" id="PF20084">
    <property type="entry name" value="TrbK"/>
    <property type="match status" value="1"/>
</dbReference>
<dbReference type="NCBIfam" id="TIGR04360">
    <property type="entry name" value="other_trbK"/>
    <property type="match status" value="1"/>
</dbReference>
<feature type="region of interest" description="Disordered" evidence="1">
    <location>
        <begin position="74"/>
        <end position="130"/>
    </location>
</feature>
<reference evidence="2 3" key="1">
    <citation type="submission" date="2018-08" db="EMBL/GenBank/DDBJ databases">
        <title>Genomic Encyclopedia of Type Strains, Phase IV (KMG-IV): sequencing the most valuable type-strain genomes for metagenomic binning, comparative biology and taxonomic classification.</title>
        <authorList>
            <person name="Goeker M."/>
        </authorList>
    </citation>
    <scope>NUCLEOTIDE SEQUENCE [LARGE SCALE GENOMIC DNA]</scope>
    <source>
        <strain evidence="2 3">DSM 25527</strain>
    </source>
</reference>
<dbReference type="Proteomes" id="UP000266568">
    <property type="component" value="Unassembled WGS sequence"/>
</dbReference>
<gene>
    <name evidence="2" type="ORF">DFR49_3299</name>
</gene>
<dbReference type="RefSeq" id="WP_119036731.1">
    <property type="nucleotide sequence ID" value="NZ_QXDC01000004.1"/>
</dbReference>
<dbReference type="EMBL" id="QXDC01000004">
    <property type="protein sequence ID" value="RIA37415.1"/>
    <property type="molecule type" value="Genomic_DNA"/>
</dbReference>
<feature type="compositionally biased region" description="Basic and acidic residues" evidence="1">
    <location>
        <begin position="74"/>
        <end position="84"/>
    </location>
</feature>
<keyword evidence="3" id="KW-1185">Reference proteome</keyword>